<accession>K0IYU9</accession>
<evidence type="ECO:0000256" key="1">
    <source>
        <dbReference type="ARBA" id="ARBA00009108"/>
    </source>
</evidence>
<dbReference type="InterPro" id="IPR010273">
    <property type="entry name" value="DUF881"/>
</dbReference>
<keyword evidence="2" id="KW-0175">Coiled coil</keyword>
<sequence length="231" mass="26311">MMKVKGRHAILSLVLFTFGFLIAFSYQHTKSLPKDDPALAEDWDKTFYYRQQLIQFEENNHQLQQEIDQVRLNLLQLENEMVEQVDHMRDMVDEKLTLQAYTGELPIKGPGIFVSLKDQEFIPTEAQIDEYIVHDRHIQMVINELIVSGAEALAINGQRIFADSHITCIGPVISVDGNQYPAPFVIEAIGDPDTLKKSLEISNGIIDILVNEQIEVEIGKKNDIKMSARMS</sequence>
<dbReference type="Pfam" id="PF05949">
    <property type="entry name" value="DUF881"/>
    <property type="match status" value="1"/>
</dbReference>
<dbReference type="PATRIC" id="fig|698758.3.peg.1580"/>
<name>K0IYU9_AMPXN</name>
<organism evidence="3 4">
    <name type="scientific">Amphibacillus xylanus (strain ATCC 51415 / DSM 6626 / JCM 7361 / LMG 17667 / NBRC 15112 / Ep01)</name>
    <dbReference type="NCBI Taxonomy" id="698758"/>
    <lineage>
        <taxon>Bacteria</taxon>
        <taxon>Bacillati</taxon>
        <taxon>Bacillota</taxon>
        <taxon>Bacilli</taxon>
        <taxon>Bacillales</taxon>
        <taxon>Bacillaceae</taxon>
        <taxon>Amphibacillus</taxon>
    </lineage>
</organism>
<dbReference type="PANTHER" id="PTHR37313">
    <property type="entry name" value="UPF0749 PROTEIN RV1825"/>
    <property type="match status" value="1"/>
</dbReference>
<dbReference type="AlphaFoldDB" id="K0IYU9"/>
<evidence type="ECO:0000313" key="3">
    <source>
        <dbReference type="EMBL" id="BAM47715.1"/>
    </source>
</evidence>
<gene>
    <name evidence="3" type="ordered locus">AXY_15830</name>
</gene>
<dbReference type="PANTHER" id="PTHR37313:SF2">
    <property type="entry name" value="UPF0749 PROTEIN YLXX"/>
    <property type="match status" value="1"/>
</dbReference>
<dbReference type="HOGENOM" id="CLU_040273_4_0_9"/>
<proteinExistence type="inferred from homology"/>
<evidence type="ECO:0000313" key="4">
    <source>
        <dbReference type="Proteomes" id="UP000006294"/>
    </source>
</evidence>
<feature type="coiled-coil region" evidence="2">
    <location>
        <begin position="53"/>
        <end position="80"/>
    </location>
</feature>
<dbReference type="Gene3D" id="3.30.70.1880">
    <property type="entry name" value="Protein of unknown function DUF881"/>
    <property type="match status" value="1"/>
</dbReference>
<evidence type="ECO:0008006" key="5">
    <source>
        <dbReference type="Google" id="ProtNLM"/>
    </source>
</evidence>
<comment type="similarity">
    <text evidence="1">Belongs to the UPF0749 family.</text>
</comment>
<dbReference type="KEGG" id="axl:AXY_15830"/>
<dbReference type="RefSeq" id="WP_015010313.1">
    <property type="nucleotide sequence ID" value="NC_018704.1"/>
</dbReference>
<dbReference type="STRING" id="698758.AXY_15830"/>
<dbReference type="Proteomes" id="UP000006294">
    <property type="component" value="Chromosome"/>
</dbReference>
<evidence type="ECO:0000256" key="2">
    <source>
        <dbReference type="SAM" id="Coils"/>
    </source>
</evidence>
<keyword evidence="4" id="KW-1185">Reference proteome</keyword>
<dbReference type="EMBL" id="AP012050">
    <property type="protein sequence ID" value="BAM47715.1"/>
    <property type="molecule type" value="Genomic_DNA"/>
</dbReference>
<dbReference type="eggNOG" id="COG3879">
    <property type="taxonomic scope" value="Bacteria"/>
</dbReference>
<reference evidence="3 4" key="1">
    <citation type="submission" date="2011-01" db="EMBL/GenBank/DDBJ databases">
        <title>Whole genome sequence of Amphibacillus xylinus NBRC 15112.</title>
        <authorList>
            <person name="Nakazawa H."/>
            <person name="Katano Y."/>
            <person name="Nakamura S."/>
            <person name="Sasagawa M."/>
            <person name="Fukada J."/>
            <person name="Arai T."/>
            <person name="Sasakura N."/>
            <person name="Mochizuki D."/>
            <person name="Hosoyama A."/>
            <person name="Harada K."/>
            <person name="Horikawa H."/>
            <person name="Kato Y."/>
            <person name="Harada T."/>
            <person name="Sasaki K."/>
            <person name="Sekiguchi M."/>
            <person name="Hodoyama M."/>
            <person name="Nishiko R."/>
            <person name="Narita H."/>
            <person name="Hanamaki A."/>
            <person name="Hata C."/>
            <person name="Konno Y."/>
            <person name="Niimura Y."/>
            <person name="Yamazaki S."/>
            <person name="Fujita N."/>
        </authorList>
    </citation>
    <scope>NUCLEOTIDE SEQUENCE [LARGE SCALE GENOMIC DNA]</scope>
    <source>
        <strain evidence="4">ATCC 51415 / DSM 6626 / JCM 7361 / LMG 17667 / NBRC 15112 / Ep01</strain>
    </source>
</reference>
<protein>
    <recommendedName>
        <fullName evidence="5">DUF881 domain-containing protein</fullName>
    </recommendedName>
</protein>